<dbReference type="Proteomes" id="UP000191285">
    <property type="component" value="Unassembled WGS sequence"/>
</dbReference>
<protein>
    <submittedName>
        <fullName evidence="1">Uncharacterized protein</fullName>
    </submittedName>
</protein>
<sequence length="33" mass="4116">MFIGKERDRRSYTKLDFDRSKFSFEAFKKPQQK</sequence>
<reference evidence="2" key="1">
    <citation type="journal article" date="2017" name="Nat. Microbiol.">
        <title>Global analysis of biosynthetic gene clusters reveals vast potential of secondary metabolite production in Penicillium species.</title>
        <authorList>
            <person name="Nielsen J.C."/>
            <person name="Grijseels S."/>
            <person name="Prigent S."/>
            <person name="Ji B."/>
            <person name="Dainat J."/>
            <person name="Nielsen K.F."/>
            <person name="Frisvad J.C."/>
            <person name="Workman M."/>
            <person name="Nielsen J."/>
        </authorList>
    </citation>
    <scope>NUCLEOTIDE SEQUENCE [LARGE SCALE GENOMIC DNA]</scope>
    <source>
        <strain evidence="2">IBT 24891</strain>
    </source>
</reference>
<evidence type="ECO:0000313" key="1">
    <source>
        <dbReference type="EMBL" id="OQE13957.1"/>
    </source>
</evidence>
<evidence type="ECO:0000313" key="2">
    <source>
        <dbReference type="Proteomes" id="UP000191285"/>
    </source>
</evidence>
<comment type="caution">
    <text evidence="1">The sequence shown here is derived from an EMBL/GenBank/DDBJ whole genome shotgun (WGS) entry which is preliminary data.</text>
</comment>
<name>A0A1V6SIX2_9EURO</name>
<organism evidence="1 2">
    <name type="scientific">Penicillium steckii</name>
    <dbReference type="NCBI Taxonomy" id="303698"/>
    <lineage>
        <taxon>Eukaryota</taxon>
        <taxon>Fungi</taxon>
        <taxon>Dikarya</taxon>
        <taxon>Ascomycota</taxon>
        <taxon>Pezizomycotina</taxon>
        <taxon>Eurotiomycetes</taxon>
        <taxon>Eurotiomycetidae</taxon>
        <taxon>Eurotiales</taxon>
        <taxon>Aspergillaceae</taxon>
        <taxon>Penicillium</taxon>
    </lineage>
</organism>
<gene>
    <name evidence="1" type="ORF">PENSTE_c041G10147</name>
</gene>
<dbReference type="AlphaFoldDB" id="A0A1V6SIX2"/>
<proteinExistence type="predicted"/>
<keyword evidence="2" id="KW-1185">Reference proteome</keyword>
<accession>A0A1V6SIX2</accession>
<dbReference type="EMBL" id="MLKD01000041">
    <property type="protein sequence ID" value="OQE13957.1"/>
    <property type="molecule type" value="Genomic_DNA"/>
</dbReference>